<dbReference type="Gene3D" id="3.30.465.10">
    <property type="match status" value="1"/>
</dbReference>
<evidence type="ECO:0000256" key="1">
    <source>
        <dbReference type="ARBA" id="ARBA00001974"/>
    </source>
</evidence>
<keyword evidence="7 19" id="KW-0963">Cytoplasm</keyword>
<dbReference type="Gene3D" id="3.90.78.10">
    <property type="entry name" value="UDP-N-acetylenolpyruvoylglucosamine reductase, C-terminal domain"/>
    <property type="match status" value="1"/>
</dbReference>
<evidence type="ECO:0000256" key="8">
    <source>
        <dbReference type="ARBA" id="ARBA00022618"/>
    </source>
</evidence>
<dbReference type="PANTHER" id="PTHR21071">
    <property type="entry name" value="UDP-N-ACETYLENOLPYRUVOYLGLUCOSAMINE REDUCTASE"/>
    <property type="match status" value="1"/>
</dbReference>
<dbReference type="SUPFAM" id="SSF56176">
    <property type="entry name" value="FAD-binding/transporter-associated domain-like"/>
    <property type="match status" value="1"/>
</dbReference>
<accession>K2PTK9</accession>
<reference evidence="21 22" key="1">
    <citation type="journal article" date="2012" name="J. Bacteriol.">
        <title>Genome Sequence of Galbibacter marinum Type Strain ck-I2-15.</title>
        <authorList>
            <person name="Lai Q."/>
            <person name="Li C."/>
            <person name="Shao Z."/>
        </authorList>
    </citation>
    <scope>NUCLEOTIDE SEQUENCE [LARGE SCALE GENOMIC DNA]</scope>
    <source>
        <strain evidence="22">ck-I2-15</strain>
    </source>
</reference>
<evidence type="ECO:0000256" key="12">
    <source>
        <dbReference type="ARBA" id="ARBA00022960"/>
    </source>
</evidence>
<dbReference type="Proteomes" id="UP000007364">
    <property type="component" value="Unassembled WGS sequence"/>
</dbReference>
<comment type="cofactor">
    <cofactor evidence="1 19">
        <name>FAD</name>
        <dbReference type="ChEBI" id="CHEBI:57692"/>
    </cofactor>
</comment>
<comment type="pathway">
    <text evidence="4 19">Cell wall biogenesis; peptidoglycan biosynthesis.</text>
</comment>
<dbReference type="RefSeq" id="WP_008990885.1">
    <property type="nucleotide sequence ID" value="NZ_AMSG01000004.1"/>
</dbReference>
<dbReference type="NCBIfam" id="NF000755">
    <property type="entry name" value="PRK00046.1"/>
    <property type="match status" value="1"/>
</dbReference>
<sequence length="340" mass="38201">MPKPNTLERNVSLKPYNTFGIDVTALQFMEIDDNATLKEVLFSKEHPDSLIIGGGSNILLTKDLERLVIHLNTKGIEVLNKTQNHAQVEIQAGEVWHDFVLWALVHDLGGIENLSLIPGNVGTAPVQNIGAYGVELKDVFVSCQALDLKENKQVSFTKEDCAFGYRDSVFKRNKGRYIITSVILELTTRNHQKNISYGAIASQLKEQGIEHPSINQISDAVISIRQSKLPDPKVLGNGGSFFKNPVVLVEQFTQIQKQYPDIPHYNFGENQIKIPAGWLIEQCGYKGKRYKEVGVHKNQALVLVNYGDAKGEQLWELAQNIQKSVKDKFNVYIEPEVNIY</sequence>
<dbReference type="Pfam" id="PF01565">
    <property type="entry name" value="FAD_binding_4"/>
    <property type="match status" value="1"/>
</dbReference>
<evidence type="ECO:0000256" key="11">
    <source>
        <dbReference type="ARBA" id="ARBA00022857"/>
    </source>
</evidence>
<evidence type="ECO:0000256" key="10">
    <source>
        <dbReference type="ARBA" id="ARBA00022827"/>
    </source>
</evidence>
<dbReference type="NCBIfam" id="NF010478">
    <property type="entry name" value="PRK13903.1"/>
    <property type="match status" value="1"/>
</dbReference>
<proteinExistence type="inferred from homology"/>
<dbReference type="InterPro" id="IPR036318">
    <property type="entry name" value="FAD-bd_PCMH-like_sf"/>
</dbReference>
<dbReference type="GO" id="GO:0071555">
    <property type="term" value="P:cell wall organization"/>
    <property type="evidence" value="ECO:0007669"/>
    <property type="project" value="UniProtKB-KW"/>
</dbReference>
<dbReference type="InterPro" id="IPR016169">
    <property type="entry name" value="FAD-bd_PCMH_sub2"/>
</dbReference>
<protein>
    <recommendedName>
        <fullName evidence="6 19">UDP-N-acetylenolpyruvoylglucosamine reductase</fullName>
        <ecNumber evidence="5 19">1.3.1.98</ecNumber>
    </recommendedName>
    <alternativeName>
        <fullName evidence="17 19">UDP-N-acetylmuramate dehydrogenase</fullName>
    </alternativeName>
</protein>
<keyword evidence="8 19" id="KW-0132">Cell division</keyword>
<evidence type="ECO:0000256" key="2">
    <source>
        <dbReference type="ARBA" id="ARBA00003921"/>
    </source>
</evidence>
<dbReference type="InterPro" id="IPR011601">
    <property type="entry name" value="MurB_C"/>
</dbReference>
<dbReference type="GO" id="GO:0008360">
    <property type="term" value="P:regulation of cell shape"/>
    <property type="evidence" value="ECO:0007669"/>
    <property type="project" value="UniProtKB-KW"/>
</dbReference>
<dbReference type="GO" id="GO:0005829">
    <property type="term" value="C:cytosol"/>
    <property type="evidence" value="ECO:0007669"/>
    <property type="project" value="TreeGrafter"/>
</dbReference>
<feature type="domain" description="FAD-binding PCMH-type" evidence="20">
    <location>
        <begin position="21"/>
        <end position="189"/>
    </location>
</feature>
<evidence type="ECO:0000256" key="19">
    <source>
        <dbReference type="HAMAP-Rule" id="MF_00037"/>
    </source>
</evidence>
<dbReference type="EMBL" id="AMSG01000004">
    <property type="protein sequence ID" value="EKF55895.1"/>
    <property type="molecule type" value="Genomic_DNA"/>
</dbReference>
<comment type="catalytic activity">
    <reaction evidence="18 19">
        <text>UDP-N-acetyl-alpha-D-muramate + NADP(+) = UDP-N-acetyl-3-O-(1-carboxyvinyl)-alpha-D-glucosamine + NADPH + H(+)</text>
        <dbReference type="Rhea" id="RHEA:12248"/>
        <dbReference type="ChEBI" id="CHEBI:15378"/>
        <dbReference type="ChEBI" id="CHEBI:57783"/>
        <dbReference type="ChEBI" id="CHEBI:58349"/>
        <dbReference type="ChEBI" id="CHEBI:68483"/>
        <dbReference type="ChEBI" id="CHEBI:70757"/>
        <dbReference type="EC" id="1.3.1.98"/>
    </reaction>
</comment>
<gene>
    <name evidence="19 21" type="primary">murB</name>
    <name evidence="21" type="ORF">I215_05065</name>
</gene>
<dbReference type="SUPFAM" id="SSF56194">
    <property type="entry name" value="Uridine diphospho-N-Acetylenolpyruvylglucosamine reductase, MurB, C-terminal domain"/>
    <property type="match status" value="1"/>
</dbReference>
<name>K2PTK9_9FLAO</name>
<comment type="function">
    <text evidence="2 19">Cell wall formation.</text>
</comment>
<evidence type="ECO:0000256" key="4">
    <source>
        <dbReference type="ARBA" id="ARBA00004752"/>
    </source>
</evidence>
<dbReference type="AlphaFoldDB" id="K2PTK9"/>
<keyword evidence="11 19" id="KW-0521">NADP</keyword>
<dbReference type="OrthoDB" id="9804753at2"/>
<evidence type="ECO:0000256" key="15">
    <source>
        <dbReference type="ARBA" id="ARBA00023306"/>
    </source>
</evidence>
<evidence type="ECO:0000256" key="7">
    <source>
        <dbReference type="ARBA" id="ARBA00022490"/>
    </source>
</evidence>
<dbReference type="PANTHER" id="PTHR21071:SF4">
    <property type="entry name" value="UDP-N-ACETYLENOLPYRUVOYLGLUCOSAMINE REDUCTASE"/>
    <property type="match status" value="1"/>
</dbReference>
<keyword evidence="16 19" id="KW-0961">Cell wall biogenesis/degradation</keyword>
<comment type="caution">
    <text evidence="21">The sequence shown here is derived from an EMBL/GenBank/DDBJ whole genome shotgun (WGS) entry which is preliminary data.</text>
</comment>
<keyword evidence="13 19" id="KW-0573">Peptidoglycan synthesis</keyword>
<dbReference type="STRING" id="555500.I215_05065"/>
<dbReference type="InterPro" id="IPR016166">
    <property type="entry name" value="FAD-bd_PCMH"/>
</dbReference>
<dbReference type="EC" id="1.3.1.98" evidence="5 19"/>
<keyword evidence="14 19" id="KW-0560">Oxidoreductase</keyword>
<feature type="active site" description="Proton donor" evidence="19">
    <location>
        <position position="240"/>
    </location>
</feature>
<organism evidence="21 22">
    <name type="scientific">Galbibacter marinus</name>
    <dbReference type="NCBI Taxonomy" id="555500"/>
    <lineage>
        <taxon>Bacteria</taxon>
        <taxon>Pseudomonadati</taxon>
        <taxon>Bacteroidota</taxon>
        <taxon>Flavobacteriia</taxon>
        <taxon>Flavobacteriales</taxon>
        <taxon>Flavobacteriaceae</taxon>
        <taxon>Galbibacter</taxon>
    </lineage>
</organism>
<feature type="active site" evidence="19">
    <location>
        <position position="336"/>
    </location>
</feature>
<keyword evidence="10 19" id="KW-0274">FAD</keyword>
<dbReference type="NCBIfam" id="TIGR00179">
    <property type="entry name" value="murB"/>
    <property type="match status" value="1"/>
</dbReference>
<evidence type="ECO:0000313" key="22">
    <source>
        <dbReference type="Proteomes" id="UP000007364"/>
    </source>
</evidence>
<dbReference type="Pfam" id="PF02873">
    <property type="entry name" value="MurB_C"/>
    <property type="match status" value="1"/>
</dbReference>
<dbReference type="UniPathway" id="UPA00219"/>
<dbReference type="GO" id="GO:0009252">
    <property type="term" value="P:peptidoglycan biosynthetic process"/>
    <property type="evidence" value="ECO:0007669"/>
    <property type="project" value="UniProtKB-UniRule"/>
</dbReference>
<keyword evidence="22" id="KW-1185">Reference proteome</keyword>
<evidence type="ECO:0000259" key="20">
    <source>
        <dbReference type="PROSITE" id="PS51387"/>
    </source>
</evidence>
<dbReference type="GO" id="GO:0008762">
    <property type="term" value="F:UDP-N-acetylmuramate dehydrogenase activity"/>
    <property type="evidence" value="ECO:0007669"/>
    <property type="project" value="UniProtKB-UniRule"/>
</dbReference>
<evidence type="ECO:0000256" key="3">
    <source>
        <dbReference type="ARBA" id="ARBA00004496"/>
    </source>
</evidence>
<dbReference type="eggNOG" id="COG0812">
    <property type="taxonomic scope" value="Bacteria"/>
</dbReference>
<dbReference type="InterPro" id="IPR003170">
    <property type="entry name" value="MurB"/>
</dbReference>
<comment type="subcellular location">
    <subcellularLocation>
        <location evidence="3 19">Cytoplasm</location>
    </subcellularLocation>
</comment>
<dbReference type="InterPro" id="IPR036635">
    <property type="entry name" value="MurB_C_sf"/>
</dbReference>
<feature type="active site" evidence="19">
    <location>
        <position position="166"/>
    </location>
</feature>
<dbReference type="PROSITE" id="PS51387">
    <property type="entry name" value="FAD_PCMH"/>
    <property type="match status" value="1"/>
</dbReference>
<keyword evidence="15 19" id="KW-0131">Cell cycle</keyword>
<keyword evidence="12 19" id="KW-0133">Cell shape</keyword>
<keyword evidence="9 19" id="KW-0285">Flavoprotein</keyword>
<evidence type="ECO:0000256" key="5">
    <source>
        <dbReference type="ARBA" id="ARBA00012518"/>
    </source>
</evidence>
<evidence type="ECO:0000256" key="9">
    <source>
        <dbReference type="ARBA" id="ARBA00022630"/>
    </source>
</evidence>
<evidence type="ECO:0000256" key="18">
    <source>
        <dbReference type="ARBA" id="ARBA00048914"/>
    </source>
</evidence>
<evidence type="ECO:0000256" key="16">
    <source>
        <dbReference type="ARBA" id="ARBA00023316"/>
    </source>
</evidence>
<dbReference type="GO" id="GO:0051301">
    <property type="term" value="P:cell division"/>
    <property type="evidence" value="ECO:0007669"/>
    <property type="project" value="UniProtKB-KW"/>
</dbReference>
<dbReference type="PATRIC" id="fig|555500.3.peg.1048"/>
<evidence type="ECO:0000256" key="14">
    <source>
        <dbReference type="ARBA" id="ARBA00023002"/>
    </source>
</evidence>
<dbReference type="Gene3D" id="3.30.43.10">
    <property type="entry name" value="Uridine Diphospho-n-acetylenolpyruvylglucosamine Reductase, domain 2"/>
    <property type="match status" value="1"/>
</dbReference>
<dbReference type="InterPro" id="IPR006094">
    <property type="entry name" value="Oxid_FAD_bind_N"/>
</dbReference>
<dbReference type="GO" id="GO:0071949">
    <property type="term" value="F:FAD binding"/>
    <property type="evidence" value="ECO:0007669"/>
    <property type="project" value="InterPro"/>
</dbReference>
<comment type="similarity">
    <text evidence="19">Belongs to the MurB family.</text>
</comment>
<dbReference type="InterPro" id="IPR016167">
    <property type="entry name" value="FAD-bd_PCMH_sub1"/>
</dbReference>
<evidence type="ECO:0000256" key="6">
    <source>
        <dbReference type="ARBA" id="ARBA00015188"/>
    </source>
</evidence>
<dbReference type="HAMAP" id="MF_00037">
    <property type="entry name" value="MurB"/>
    <property type="match status" value="1"/>
</dbReference>
<evidence type="ECO:0000256" key="17">
    <source>
        <dbReference type="ARBA" id="ARBA00031026"/>
    </source>
</evidence>
<evidence type="ECO:0000313" key="21">
    <source>
        <dbReference type="EMBL" id="EKF55895.1"/>
    </source>
</evidence>
<evidence type="ECO:0000256" key="13">
    <source>
        <dbReference type="ARBA" id="ARBA00022984"/>
    </source>
</evidence>